<dbReference type="GO" id="GO:0016020">
    <property type="term" value="C:membrane"/>
    <property type="evidence" value="ECO:0007669"/>
    <property type="project" value="UniProtKB-SubCell"/>
</dbReference>
<organism evidence="14 15">
    <name type="scientific">Mesotoga infera</name>
    <dbReference type="NCBI Taxonomy" id="1236046"/>
    <lineage>
        <taxon>Bacteria</taxon>
        <taxon>Thermotogati</taxon>
        <taxon>Thermotogota</taxon>
        <taxon>Thermotogae</taxon>
        <taxon>Kosmotogales</taxon>
        <taxon>Kosmotogaceae</taxon>
        <taxon>Mesotoga</taxon>
    </lineage>
</organism>
<dbReference type="PANTHER" id="PTHR14269">
    <property type="entry name" value="CDP-DIACYLGLYCEROL--GLYCEROL-3-PHOSPHATE 3-PHOSPHATIDYLTRANSFERASE-RELATED"/>
    <property type="match status" value="1"/>
</dbReference>
<dbReference type="PANTHER" id="PTHR14269:SF62">
    <property type="entry name" value="CDP-DIACYLGLYCEROL--GLYCEROL-3-PHOSPHATE 3-PHOSPHATIDYLTRANSFERASE 1, CHLOROPLASTIC"/>
    <property type="match status" value="1"/>
</dbReference>
<keyword evidence="7" id="KW-0443">Lipid metabolism</keyword>
<dbReference type="InterPro" id="IPR048254">
    <property type="entry name" value="CDP_ALCOHOL_P_TRANSF_CS"/>
</dbReference>
<feature type="transmembrane region" description="Helical" evidence="13">
    <location>
        <begin position="72"/>
        <end position="97"/>
    </location>
</feature>
<dbReference type="EC" id="2.7.8.5" evidence="11"/>
<evidence type="ECO:0000256" key="5">
    <source>
        <dbReference type="ARBA" id="ARBA00022692"/>
    </source>
</evidence>
<evidence type="ECO:0000313" key="15">
    <source>
        <dbReference type="Proteomes" id="UP000250796"/>
    </source>
</evidence>
<keyword evidence="8 13" id="KW-0472">Membrane</keyword>
<feature type="transmembrane region" description="Helical" evidence="13">
    <location>
        <begin position="29"/>
        <end position="52"/>
    </location>
</feature>
<evidence type="ECO:0000256" key="7">
    <source>
        <dbReference type="ARBA" id="ARBA00023098"/>
    </source>
</evidence>
<dbReference type="PROSITE" id="PS00379">
    <property type="entry name" value="CDP_ALCOHOL_P_TRANSF"/>
    <property type="match status" value="1"/>
</dbReference>
<protein>
    <recommendedName>
        <fullName evidence="11">CDP-diacylglycerol--glycerol-3-phosphate 3-phosphatidyltransferase</fullName>
        <ecNumber evidence="11">2.7.8.5</ecNumber>
    </recommendedName>
</protein>
<evidence type="ECO:0000256" key="1">
    <source>
        <dbReference type="ARBA" id="ARBA00004141"/>
    </source>
</evidence>
<evidence type="ECO:0000256" key="8">
    <source>
        <dbReference type="ARBA" id="ARBA00023136"/>
    </source>
</evidence>
<dbReference type="KEGG" id="minf:MESINF_1734"/>
<dbReference type="InterPro" id="IPR004570">
    <property type="entry name" value="Phosphatidylglycerol_P_synth"/>
</dbReference>
<gene>
    <name evidence="14" type="ORF">MESINF_1734</name>
</gene>
<dbReference type="Proteomes" id="UP000250796">
    <property type="component" value="Chromosome MESINF"/>
</dbReference>
<dbReference type="EMBL" id="LS974202">
    <property type="protein sequence ID" value="SSC13178.1"/>
    <property type="molecule type" value="Genomic_DNA"/>
</dbReference>
<evidence type="ECO:0000256" key="13">
    <source>
        <dbReference type="SAM" id="Phobius"/>
    </source>
</evidence>
<dbReference type="Pfam" id="PF01066">
    <property type="entry name" value="CDP-OH_P_transf"/>
    <property type="match status" value="1"/>
</dbReference>
<keyword evidence="9" id="KW-0594">Phospholipid biosynthesis</keyword>
<evidence type="ECO:0000256" key="11">
    <source>
        <dbReference type="NCBIfam" id="TIGR00560"/>
    </source>
</evidence>
<dbReference type="PIRSF" id="PIRSF000847">
    <property type="entry name" value="Phos_ph_gly_syn"/>
    <property type="match status" value="1"/>
</dbReference>
<keyword evidence="3" id="KW-0444">Lipid biosynthesis</keyword>
<name>A0A7Z7LFL4_9BACT</name>
<evidence type="ECO:0000256" key="12">
    <source>
        <dbReference type="RuleBase" id="RU003750"/>
    </source>
</evidence>
<keyword evidence="15" id="KW-1185">Reference proteome</keyword>
<feature type="transmembrane region" description="Helical" evidence="13">
    <location>
        <begin position="118"/>
        <end position="142"/>
    </location>
</feature>
<keyword evidence="4 12" id="KW-0808">Transferase</keyword>
<accession>A0A7Z7LFL4</accession>
<dbReference type="RefSeq" id="WP_169699354.1">
    <property type="nucleotide sequence ID" value="NZ_LS974202.1"/>
</dbReference>
<evidence type="ECO:0000256" key="6">
    <source>
        <dbReference type="ARBA" id="ARBA00022989"/>
    </source>
</evidence>
<dbReference type="AlphaFoldDB" id="A0A7Z7LFL4"/>
<keyword evidence="10" id="KW-1208">Phospholipid metabolism</keyword>
<dbReference type="InterPro" id="IPR000462">
    <property type="entry name" value="CDP-OH_P_trans"/>
</dbReference>
<keyword evidence="5 13" id="KW-0812">Transmembrane</keyword>
<evidence type="ECO:0000256" key="3">
    <source>
        <dbReference type="ARBA" id="ARBA00022516"/>
    </source>
</evidence>
<evidence type="ECO:0000256" key="2">
    <source>
        <dbReference type="ARBA" id="ARBA00010441"/>
    </source>
</evidence>
<comment type="similarity">
    <text evidence="2 12">Belongs to the CDP-alcohol phosphatidyltransferase class-I family.</text>
</comment>
<dbReference type="NCBIfam" id="TIGR00560">
    <property type="entry name" value="pgsA"/>
    <property type="match status" value="1"/>
</dbReference>
<dbReference type="GO" id="GO:0008444">
    <property type="term" value="F:CDP-diacylglycerol-glycerol-3-phosphate 3-phosphatidyltransferase activity"/>
    <property type="evidence" value="ECO:0007669"/>
    <property type="project" value="UniProtKB-UniRule"/>
</dbReference>
<comment type="subcellular location">
    <subcellularLocation>
        <location evidence="1">Membrane</location>
        <topology evidence="1">Multi-pass membrane protein</topology>
    </subcellularLocation>
</comment>
<proteinExistence type="inferred from homology"/>
<dbReference type="InterPro" id="IPR050324">
    <property type="entry name" value="CDP-alcohol_PTase-I"/>
</dbReference>
<evidence type="ECO:0000256" key="4">
    <source>
        <dbReference type="ARBA" id="ARBA00022679"/>
    </source>
</evidence>
<reference evidence="14 15" key="1">
    <citation type="submission" date="2017-01" db="EMBL/GenBank/DDBJ databases">
        <authorList>
            <person name="Erauso G."/>
        </authorList>
    </citation>
    <scope>NUCLEOTIDE SEQUENCE [LARGE SCALE GENOMIC DNA]</scope>
    <source>
        <strain evidence="14">MESINF1</strain>
    </source>
</reference>
<dbReference type="InterPro" id="IPR043130">
    <property type="entry name" value="CDP-OH_PTrfase_TM_dom"/>
</dbReference>
<evidence type="ECO:0000256" key="9">
    <source>
        <dbReference type="ARBA" id="ARBA00023209"/>
    </source>
</evidence>
<sequence>MNLPNLLTLSRIVLTVPALLLLTTGNGTVLYFLSAVVFIVAALTDFFDGRIARKRGLVTDLGKFLDQLSDKILVTSIFLGFLTLSKVSVWFLFLMIFRDTMVSGIRMMASSQGRVIAADFFGKAKTVSQMAFIGILYLNVIWDLFDPLMIFIIELLVAVLTLASGFNYLLKNLQIFKGGS</sequence>
<keyword evidence="6 13" id="KW-1133">Transmembrane helix</keyword>
<dbReference type="Gene3D" id="1.20.120.1760">
    <property type="match status" value="1"/>
</dbReference>
<evidence type="ECO:0000313" key="14">
    <source>
        <dbReference type="EMBL" id="SSC13178.1"/>
    </source>
</evidence>
<dbReference type="GO" id="GO:0046474">
    <property type="term" value="P:glycerophospholipid biosynthetic process"/>
    <property type="evidence" value="ECO:0007669"/>
    <property type="project" value="TreeGrafter"/>
</dbReference>
<evidence type="ECO:0000256" key="10">
    <source>
        <dbReference type="ARBA" id="ARBA00023264"/>
    </source>
</evidence>
<feature type="transmembrane region" description="Helical" evidence="13">
    <location>
        <begin position="148"/>
        <end position="170"/>
    </location>
</feature>